<evidence type="ECO:0000313" key="1">
    <source>
        <dbReference type="EMBL" id="EIE76441.1"/>
    </source>
</evidence>
<gene>
    <name evidence="1" type="ORF">RO3G_01145</name>
</gene>
<dbReference type="Proteomes" id="UP000009138">
    <property type="component" value="Unassembled WGS sequence"/>
</dbReference>
<proteinExistence type="predicted"/>
<dbReference type="AlphaFoldDB" id="I1BJR1"/>
<accession>I1BJR1</accession>
<dbReference type="RefSeq" id="XP_067511837.1">
    <property type="nucleotide sequence ID" value="XM_067655736.1"/>
</dbReference>
<protein>
    <submittedName>
        <fullName evidence="1">Uncharacterized protein</fullName>
    </submittedName>
</protein>
<dbReference type="VEuPathDB" id="FungiDB:RO3G_01145"/>
<dbReference type="GeneID" id="93608117"/>
<evidence type="ECO:0000313" key="2">
    <source>
        <dbReference type="Proteomes" id="UP000009138"/>
    </source>
</evidence>
<reference evidence="1 2" key="1">
    <citation type="journal article" date="2009" name="PLoS Genet.">
        <title>Genomic analysis of the basal lineage fungus Rhizopus oryzae reveals a whole-genome duplication.</title>
        <authorList>
            <person name="Ma L.-J."/>
            <person name="Ibrahim A.S."/>
            <person name="Skory C."/>
            <person name="Grabherr M.G."/>
            <person name="Burger G."/>
            <person name="Butler M."/>
            <person name="Elias M."/>
            <person name="Idnurm A."/>
            <person name="Lang B.F."/>
            <person name="Sone T."/>
            <person name="Abe A."/>
            <person name="Calvo S.E."/>
            <person name="Corrochano L.M."/>
            <person name="Engels R."/>
            <person name="Fu J."/>
            <person name="Hansberg W."/>
            <person name="Kim J.-M."/>
            <person name="Kodira C.D."/>
            <person name="Koehrsen M.J."/>
            <person name="Liu B."/>
            <person name="Miranda-Saavedra D."/>
            <person name="O'Leary S."/>
            <person name="Ortiz-Castellanos L."/>
            <person name="Poulter R."/>
            <person name="Rodriguez-Romero J."/>
            <person name="Ruiz-Herrera J."/>
            <person name="Shen Y.-Q."/>
            <person name="Zeng Q."/>
            <person name="Galagan J."/>
            <person name="Birren B.W."/>
            <person name="Cuomo C.A."/>
            <person name="Wickes B.L."/>
        </authorList>
    </citation>
    <scope>NUCLEOTIDE SEQUENCE [LARGE SCALE GENOMIC DNA]</scope>
    <source>
        <strain evidence="2">RA 99-880 / ATCC MYA-4621 / FGSC 9543 / NRRL 43880</strain>
    </source>
</reference>
<name>I1BJR1_RHIO9</name>
<dbReference type="EMBL" id="CH476732">
    <property type="protein sequence ID" value="EIE76441.1"/>
    <property type="molecule type" value="Genomic_DNA"/>
</dbReference>
<sequence length="79" mass="8922">MDSQVLAQVVNRLIKCIFEEIKCCWSFAKGCIGCLIILVAFISFDEICRCIGHAFLADLDGIQCIKQVAIFTCDTRFLR</sequence>
<organism evidence="1 2">
    <name type="scientific">Rhizopus delemar (strain RA 99-880 / ATCC MYA-4621 / FGSC 9543 / NRRL 43880)</name>
    <name type="common">Mucormycosis agent</name>
    <name type="synonym">Rhizopus arrhizus var. delemar</name>
    <dbReference type="NCBI Taxonomy" id="246409"/>
    <lineage>
        <taxon>Eukaryota</taxon>
        <taxon>Fungi</taxon>
        <taxon>Fungi incertae sedis</taxon>
        <taxon>Mucoromycota</taxon>
        <taxon>Mucoromycotina</taxon>
        <taxon>Mucoromycetes</taxon>
        <taxon>Mucorales</taxon>
        <taxon>Mucorineae</taxon>
        <taxon>Rhizopodaceae</taxon>
        <taxon>Rhizopus</taxon>
    </lineage>
</organism>
<dbReference type="InParanoid" id="I1BJR1"/>
<keyword evidence="2" id="KW-1185">Reference proteome</keyword>